<evidence type="ECO:0000256" key="5">
    <source>
        <dbReference type="SAM" id="Coils"/>
    </source>
</evidence>
<dbReference type="Proteomes" id="UP000277300">
    <property type="component" value="Unassembled WGS sequence"/>
</dbReference>
<dbReference type="Gene3D" id="1.20.120.560">
    <property type="entry name" value="alix/aip1 in complex with the ypdl late domain"/>
    <property type="match status" value="1"/>
</dbReference>
<evidence type="ECO:0000256" key="6">
    <source>
        <dbReference type="SAM" id="MobiDB-lite"/>
    </source>
</evidence>
<evidence type="ECO:0000256" key="2">
    <source>
        <dbReference type="ARBA" id="ARBA00004496"/>
    </source>
</evidence>
<dbReference type="PANTHER" id="PTHR23030:SF30">
    <property type="entry name" value="TYROSINE-PROTEIN PHOSPHATASE NON-RECEPTOR TYPE 23"/>
    <property type="match status" value="1"/>
</dbReference>
<keyword evidence="5" id="KW-0175">Coiled coil</keyword>
<evidence type="ECO:0000313" key="11">
    <source>
        <dbReference type="Proteomes" id="UP000284657"/>
    </source>
</evidence>
<dbReference type="GO" id="GO:0043328">
    <property type="term" value="P:protein transport to vacuole involved in ubiquitin-dependent protein catabolic process via the multivesicular body sorting pathway"/>
    <property type="evidence" value="ECO:0007669"/>
    <property type="project" value="TreeGrafter"/>
</dbReference>
<comment type="caution">
    <text evidence="9">The sequence shown here is derived from an EMBL/GenBank/DDBJ whole genome shotgun (WGS) entry which is preliminary data.</text>
</comment>
<dbReference type="SMART" id="SM01041">
    <property type="entry name" value="BRO1"/>
    <property type="match status" value="1"/>
</dbReference>
<reference evidence="10 11" key="1">
    <citation type="submission" date="2018-07" db="EMBL/GenBank/DDBJ databases">
        <title>Genome sequencing of oomycete isolates from Chile give support for New Zealand origin for Phytophthora kernoviae and make available the first Nothophytophthora sp. genome.</title>
        <authorList>
            <person name="Studholme D.J."/>
            <person name="Sanfuentes E."/>
            <person name="Panda P."/>
            <person name="Hill R."/>
            <person name="Sambles C."/>
            <person name="Grant M."/>
            <person name="Williams N.M."/>
            <person name="Mcdougal R.L."/>
        </authorList>
    </citation>
    <scope>NUCLEOTIDE SEQUENCE [LARGE SCALE GENOMIC DNA]</scope>
    <source>
        <strain evidence="9">Chile6</strain>
        <strain evidence="8">Chile7</strain>
    </source>
</reference>
<dbReference type="Gene3D" id="1.20.140.50">
    <property type="entry name" value="alix/aip1 like domains"/>
    <property type="match status" value="1"/>
</dbReference>
<gene>
    <name evidence="8" type="ORF">BBJ29_007353</name>
    <name evidence="9" type="ORF">BBP00_00008634</name>
</gene>
<evidence type="ECO:0000256" key="4">
    <source>
        <dbReference type="ARBA" id="ARBA00022753"/>
    </source>
</evidence>
<dbReference type="PROSITE" id="PS51180">
    <property type="entry name" value="BRO1"/>
    <property type="match status" value="1"/>
</dbReference>
<evidence type="ECO:0000313" key="9">
    <source>
        <dbReference type="EMBL" id="RLN55173.1"/>
    </source>
</evidence>
<feature type="domain" description="BRO1" evidence="7">
    <location>
        <begin position="1"/>
        <end position="386"/>
    </location>
</feature>
<keyword evidence="4" id="KW-0967">Endosome</keyword>
<feature type="region of interest" description="Disordered" evidence="6">
    <location>
        <begin position="550"/>
        <end position="569"/>
    </location>
</feature>
<organism evidence="9 10">
    <name type="scientific">Phytophthora kernoviae</name>
    <dbReference type="NCBI Taxonomy" id="325452"/>
    <lineage>
        <taxon>Eukaryota</taxon>
        <taxon>Sar</taxon>
        <taxon>Stramenopiles</taxon>
        <taxon>Oomycota</taxon>
        <taxon>Peronosporomycetes</taxon>
        <taxon>Peronosporales</taxon>
        <taxon>Peronosporaceae</taxon>
        <taxon>Phytophthora</taxon>
    </lineage>
</organism>
<dbReference type="EMBL" id="MBDO02000455">
    <property type="protein sequence ID" value="RLN55173.1"/>
    <property type="molecule type" value="Genomic_DNA"/>
</dbReference>
<name>A0A3F2REW9_9STRA</name>
<dbReference type="EMBL" id="MBAD02002676">
    <property type="protein sequence ID" value="RLN45419.1"/>
    <property type="molecule type" value="Genomic_DNA"/>
</dbReference>
<keyword evidence="3" id="KW-0963">Cytoplasm</keyword>
<feature type="compositionally biased region" description="Polar residues" evidence="6">
    <location>
        <begin position="557"/>
        <end position="569"/>
    </location>
</feature>
<evidence type="ECO:0000256" key="1">
    <source>
        <dbReference type="ARBA" id="ARBA00004177"/>
    </source>
</evidence>
<dbReference type="AlphaFoldDB" id="A0A3F2REW9"/>
<comment type="subcellular location">
    <subcellularLocation>
        <location evidence="2">Cytoplasm</location>
    </subcellularLocation>
    <subcellularLocation>
        <location evidence="1">Endosome</location>
    </subcellularLocation>
</comment>
<dbReference type="CDD" id="cd09246">
    <property type="entry name" value="BRO1_Alix_like_1"/>
    <property type="match status" value="1"/>
</dbReference>
<dbReference type="OrthoDB" id="2141925at2759"/>
<dbReference type="InterPro" id="IPR025304">
    <property type="entry name" value="ALIX_V_dom"/>
</dbReference>
<dbReference type="InterPro" id="IPR004328">
    <property type="entry name" value="BRO1_dom"/>
</dbReference>
<sequence>MLGIGFKLSDTSTSGLRSALRDFLHREYASDVSPPPAEGLETAQQDTLDQFVQLKTDVDLVRTPSAISRHVLLRYYAQLDKMAQRFPCDGDSGSTTSARVPLTLQFTWNDSFCPRKKSTQSGVSFERAAVMFNVGALESQLGVQTDRSTADGLKTACRHFMKAAGAFAEVKDTLVERTLGARTPDMSAEGLGLLTFLMLAQAQACFYEKAIKDQMKDAIKAKLVHQALDYYVSALEFCRSSALAGAIDRSWGVHLQFQVHCMRAATQYWQGTASKTIALERGEGYGEEITRLVAADAECNEACKVATQNKLPESLLQSAQALQRVVREHLGAARKDNASVYLENVPKFSELPTVGKASMVKPLPLSADELQQELGGVDLFEQFVPKDLLHRADGVKQEIHGIVEQTAEKVSKSNEAAKEKLHAMGLPASIEAFEQTSDNGIPRTIWQRIQHVKVTTASAAMGAGGSKDNPVVAFIQQRLQENQQRSDAAEKKLHTIESRLSQEEIDDNVCRQNYSEKKWARPVSSSLNQNFRADIDRYYRLVKEAKQSDGVVRDKQATSQDQLEALSRSKTSLDQELPALQQDNSSCKEEIARVSSLLLRLGQLVEEKDQVLRDFRVSYDKFNALPVLLSANKANGVTTEAALETEKQFFREHFEGKVATICDEEQTLMGELVQANSRFEAKKENDPVLLERQSFLQHLSDAVDVFEQLDSHVKEGARFYDELSARIEQLHQTVADHCSARELEKRELELNLTADEEMRQREAQDAALAQKMMNDMQLRGANTGPNASDEALARQLAGDADERVVVVSVPPDERVGALQARIEDEMTATETQGHSSATMKLYCVQQQRLTYRQNPTTNLEELFLDGTVLSNHDTSVNEALQGTKLLVPWALVSWYFQDHKFAFPDAIDVVAVWEEDAELERSFPREPQANAAL</sequence>
<evidence type="ECO:0000256" key="3">
    <source>
        <dbReference type="ARBA" id="ARBA00022490"/>
    </source>
</evidence>
<dbReference type="Gene3D" id="1.25.40.280">
    <property type="entry name" value="alix/aip1 like domains"/>
    <property type="match status" value="1"/>
</dbReference>
<dbReference type="Pfam" id="PF13949">
    <property type="entry name" value="ALIX_LYPXL_bnd"/>
    <property type="match status" value="1"/>
</dbReference>
<evidence type="ECO:0000313" key="8">
    <source>
        <dbReference type="EMBL" id="RLN45419.1"/>
    </source>
</evidence>
<dbReference type="Pfam" id="PF03097">
    <property type="entry name" value="BRO1"/>
    <property type="match status" value="1"/>
</dbReference>
<dbReference type="InterPro" id="IPR038499">
    <property type="entry name" value="BRO1_sf"/>
</dbReference>
<accession>A0A3F2REW9</accession>
<dbReference type="Proteomes" id="UP000284657">
    <property type="component" value="Unassembled WGS sequence"/>
</dbReference>
<feature type="coiled-coil region" evidence="5">
    <location>
        <begin position="472"/>
        <end position="506"/>
    </location>
</feature>
<dbReference type="GO" id="GO:0005768">
    <property type="term" value="C:endosome"/>
    <property type="evidence" value="ECO:0007669"/>
    <property type="project" value="UniProtKB-SubCell"/>
</dbReference>
<evidence type="ECO:0000313" key="10">
    <source>
        <dbReference type="Proteomes" id="UP000277300"/>
    </source>
</evidence>
<proteinExistence type="predicted"/>
<evidence type="ECO:0000259" key="7">
    <source>
        <dbReference type="PROSITE" id="PS51180"/>
    </source>
</evidence>
<dbReference type="PANTHER" id="PTHR23030">
    <property type="entry name" value="PCD6 INTERACTING PROTEIN-RELATED"/>
    <property type="match status" value="1"/>
</dbReference>
<protein>
    <recommendedName>
        <fullName evidence="7">BRO1 domain-containing protein</fullName>
    </recommendedName>
</protein>